<accession>A0ABU3BXF6</accession>
<dbReference type="Pfam" id="PF20311">
    <property type="entry name" value="DUF6607"/>
    <property type="match status" value="1"/>
</dbReference>
<reference evidence="2 3" key="1">
    <citation type="submission" date="2023-09" db="EMBL/GenBank/DDBJ databases">
        <authorList>
            <person name="Rey-Velasco X."/>
        </authorList>
    </citation>
    <scope>NUCLEOTIDE SEQUENCE [LARGE SCALE GENOMIC DNA]</scope>
    <source>
        <strain evidence="2 3">W335</strain>
    </source>
</reference>
<name>A0ABU3BXF6_9GAMM</name>
<dbReference type="EMBL" id="JAVRIB010000003">
    <property type="protein sequence ID" value="MDT0634002.1"/>
    <property type="molecule type" value="Genomic_DNA"/>
</dbReference>
<evidence type="ECO:0000256" key="1">
    <source>
        <dbReference type="SAM" id="MobiDB-lite"/>
    </source>
</evidence>
<keyword evidence="3" id="KW-1185">Reference proteome</keyword>
<protein>
    <submittedName>
        <fullName evidence="2">DUF6607 family protein</fullName>
    </submittedName>
</protein>
<dbReference type="InterPro" id="IPR046715">
    <property type="entry name" value="DUF6607"/>
</dbReference>
<proteinExistence type="predicted"/>
<comment type="caution">
    <text evidence="2">The sequence shown here is derived from an EMBL/GenBank/DDBJ whole genome shotgun (WGS) entry which is preliminary data.</text>
</comment>
<organism evidence="2 3">
    <name type="scientific">Spectribacter hydrogenoxidans</name>
    <dbReference type="NCBI Taxonomy" id="3075608"/>
    <lineage>
        <taxon>Bacteria</taxon>
        <taxon>Pseudomonadati</taxon>
        <taxon>Pseudomonadota</taxon>
        <taxon>Gammaproteobacteria</taxon>
        <taxon>Salinisphaerales</taxon>
        <taxon>Salinisphaeraceae</taxon>
        <taxon>Spectribacter</taxon>
    </lineage>
</organism>
<feature type="compositionally biased region" description="Low complexity" evidence="1">
    <location>
        <begin position="20"/>
        <end position="31"/>
    </location>
</feature>
<sequence>MAALADGYVFSYGFGEIGAPTPRGGTTRGAPVEPATDPGPRYRAVQAEGLSSRERDRRAILALAGEFKTTFEFVETATLIPDLPRDDRPYRSWATEYVFVLEDLPELIRLQHVLVMRFVDDDGDISDPMVTKHWRQDWHWQPDHRWRYRGDGKWTRQAVTTDRGIWKQAVYQVGDAPRYEALGQWHHRDGMSTWHSESFDRPLPRREHSVRDDYGILAGRHQITLTPTGWLHAQENRKLRLDEDGNRQAIATETGLNRYQRIEGFDMTPGRELWDRQSAFWAAVRTEWHRLQQQHEVLEVRREVDGQSRFARLFGLAEEIADADDETVARRVREAIRPYVTPAD</sequence>
<feature type="region of interest" description="Disordered" evidence="1">
    <location>
        <begin position="20"/>
        <end position="39"/>
    </location>
</feature>
<dbReference type="Proteomes" id="UP001251857">
    <property type="component" value="Unassembled WGS sequence"/>
</dbReference>
<evidence type="ECO:0000313" key="3">
    <source>
        <dbReference type="Proteomes" id="UP001251857"/>
    </source>
</evidence>
<evidence type="ECO:0000313" key="2">
    <source>
        <dbReference type="EMBL" id="MDT0634002.1"/>
    </source>
</evidence>
<gene>
    <name evidence="2" type="ORF">RM532_03420</name>
</gene>
<dbReference type="RefSeq" id="WP_311651739.1">
    <property type="nucleotide sequence ID" value="NZ_JAVRIB010000003.1"/>
</dbReference>